<dbReference type="GO" id="GO:0008270">
    <property type="term" value="F:zinc ion binding"/>
    <property type="evidence" value="ECO:0007669"/>
    <property type="project" value="UniProtKB-KW"/>
</dbReference>
<evidence type="ECO:0000256" key="2">
    <source>
        <dbReference type="SAM" id="MobiDB-lite"/>
    </source>
</evidence>
<name>A0A8X7NQP2_CANPA</name>
<reference evidence="4" key="1">
    <citation type="submission" date="2020-03" db="EMBL/GenBank/DDBJ databases">
        <title>FDA dAtabase for Regulatory Grade micrObial Sequences (FDA-ARGOS): Supporting development and validation of Infectious Disease Dx tests.</title>
        <authorList>
            <person name="Campos J."/>
            <person name="Goldberg B."/>
            <person name="Tallon L."/>
            <person name="Sadzewicz L."/>
            <person name="Vavikolanu K."/>
            <person name="Mehta A."/>
            <person name="Aluvathingal J."/>
            <person name="Nadendla S."/>
            <person name="Nandy P."/>
            <person name="Geyer C."/>
            <person name="Yan Y."/>
            <person name="Sichtig H."/>
        </authorList>
    </citation>
    <scope>NUCLEOTIDE SEQUENCE [LARGE SCALE GENOMIC DNA]</scope>
    <source>
        <strain evidence="4">FDAARGOS_652</strain>
    </source>
</reference>
<keyword evidence="1" id="KW-0863">Zinc-finger</keyword>
<feature type="compositionally biased region" description="Low complexity" evidence="2">
    <location>
        <begin position="45"/>
        <end position="89"/>
    </location>
</feature>
<dbReference type="Proteomes" id="UP000590412">
    <property type="component" value="Unassembled WGS sequence"/>
</dbReference>
<evidence type="ECO:0000313" key="4">
    <source>
        <dbReference type="EMBL" id="KAF6059590.1"/>
    </source>
</evidence>
<feature type="region of interest" description="Disordered" evidence="2">
    <location>
        <begin position="193"/>
        <end position="252"/>
    </location>
</feature>
<comment type="caution">
    <text evidence="4">The sequence shown here is derived from an EMBL/GenBank/DDBJ whole genome shotgun (WGS) entry which is preliminary data.</text>
</comment>
<evidence type="ECO:0000256" key="1">
    <source>
        <dbReference type="PROSITE-ProRule" id="PRU00042"/>
    </source>
</evidence>
<dbReference type="PROSITE" id="PS00028">
    <property type="entry name" value="ZINC_FINGER_C2H2_1"/>
    <property type="match status" value="1"/>
</dbReference>
<sequence length="422" mass="47359">MLTTLQPLHSSPTAYNYNYNCNYNNYNNNTGATTLIHNNNMTKSSLSQYSLSPQPQQVQQQAYYQQQQQQQQHSRPTSPLRSPSPTVVPNSNHLPTHSAVVLPSIHSLNIPTFPHCEEEVHVNRSSNIRSPPLLIPKSDITIESNRASSTCYSYSSDTSSVPPVPLSSQVPSASSSCSSSTYNYTHTPLASPFPPAPLATMTASSKSQQQEQPPTVLLHSRSPSASDHEEYTTDHDGSSSSPTQSKKNWKPRKKRQCPECKLYFSNLATHKSTHLKPTNRPHICEYCQRGFARPNDLFRHTKCHWKEIGSDKGQFKCPFKTISSSTITDSNDGDDLRFSSAVASSHDSCCHSTGIFSRCDTFKNHLKAIHFQYPHGTKKDQRNKVAGKCRMCLKEFENVDDWIHNHIETDSCPYAVNKTKRD</sequence>
<proteinExistence type="predicted"/>
<feature type="domain" description="C2H2-type" evidence="3">
    <location>
        <begin position="282"/>
        <end position="309"/>
    </location>
</feature>
<evidence type="ECO:0000313" key="5">
    <source>
        <dbReference type="Proteomes" id="UP000590412"/>
    </source>
</evidence>
<organism evidence="4 5">
    <name type="scientific">Candida parapsilosis</name>
    <name type="common">Yeast</name>
    <dbReference type="NCBI Taxonomy" id="5480"/>
    <lineage>
        <taxon>Eukaryota</taxon>
        <taxon>Fungi</taxon>
        <taxon>Dikarya</taxon>
        <taxon>Ascomycota</taxon>
        <taxon>Saccharomycotina</taxon>
        <taxon>Pichiomycetes</taxon>
        <taxon>Debaryomycetaceae</taxon>
        <taxon>Candida/Lodderomyces clade</taxon>
        <taxon>Candida</taxon>
    </lineage>
</organism>
<dbReference type="Gene3D" id="3.30.160.60">
    <property type="entry name" value="Classic Zinc Finger"/>
    <property type="match status" value="1"/>
</dbReference>
<feature type="compositionally biased region" description="Polar residues" evidence="2">
    <location>
        <begin position="201"/>
        <end position="213"/>
    </location>
</feature>
<dbReference type="PROSITE" id="PS50157">
    <property type="entry name" value="ZINC_FINGER_C2H2_2"/>
    <property type="match status" value="1"/>
</dbReference>
<dbReference type="SMART" id="SM00355">
    <property type="entry name" value="ZnF_C2H2"/>
    <property type="match status" value="2"/>
</dbReference>
<feature type="region of interest" description="Disordered" evidence="2">
    <location>
        <begin position="151"/>
        <end position="178"/>
    </location>
</feature>
<keyword evidence="1" id="KW-0479">Metal-binding</keyword>
<gene>
    <name evidence="4" type="ORF">FOB60_001172</name>
</gene>
<dbReference type="InterPro" id="IPR013087">
    <property type="entry name" value="Znf_C2H2_type"/>
</dbReference>
<dbReference type="AlphaFoldDB" id="A0A8X7NQP2"/>
<dbReference type="OrthoDB" id="10018191at2759"/>
<feature type="region of interest" description="Disordered" evidence="2">
    <location>
        <begin position="45"/>
        <end position="95"/>
    </location>
</feature>
<accession>A0A8X7NQP2</accession>
<evidence type="ECO:0000259" key="3">
    <source>
        <dbReference type="PROSITE" id="PS50157"/>
    </source>
</evidence>
<protein>
    <recommendedName>
        <fullName evidence="3">C2H2-type domain-containing protein</fullName>
    </recommendedName>
</protein>
<dbReference type="SUPFAM" id="SSF57667">
    <property type="entry name" value="beta-beta-alpha zinc fingers"/>
    <property type="match status" value="1"/>
</dbReference>
<keyword evidence="1" id="KW-0862">Zinc</keyword>
<dbReference type="InterPro" id="IPR036236">
    <property type="entry name" value="Znf_C2H2_sf"/>
</dbReference>
<dbReference type="EMBL" id="JABWAB010000001">
    <property type="protein sequence ID" value="KAF6059590.1"/>
    <property type="molecule type" value="Genomic_DNA"/>
</dbReference>
<feature type="compositionally biased region" description="Basic and acidic residues" evidence="2">
    <location>
        <begin position="226"/>
        <end position="237"/>
    </location>
</feature>